<gene>
    <name evidence="4" type="ORF">SAMN05661093_03735</name>
</gene>
<evidence type="ECO:0000256" key="2">
    <source>
        <dbReference type="ARBA" id="ARBA00023136"/>
    </source>
</evidence>
<evidence type="ECO:0000313" key="5">
    <source>
        <dbReference type="Proteomes" id="UP000192674"/>
    </source>
</evidence>
<comment type="subcellular location">
    <subcellularLocation>
        <location evidence="1">Membrane</location>
    </subcellularLocation>
</comment>
<dbReference type="EMBL" id="FWXV01000002">
    <property type="protein sequence ID" value="SMC99894.1"/>
    <property type="molecule type" value="Genomic_DNA"/>
</dbReference>
<evidence type="ECO:0000259" key="3">
    <source>
        <dbReference type="Pfam" id="PF00144"/>
    </source>
</evidence>
<dbReference type="Pfam" id="PF00144">
    <property type="entry name" value="Beta-lactamase"/>
    <property type="match status" value="1"/>
</dbReference>
<reference evidence="4 5" key="1">
    <citation type="submission" date="2017-04" db="EMBL/GenBank/DDBJ databases">
        <authorList>
            <person name="Afonso C.L."/>
            <person name="Miller P.J."/>
            <person name="Scott M.A."/>
            <person name="Spackman E."/>
            <person name="Goraichik I."/>
            <person name="Dimitrov K.M."/>
            <person name="Suarez D.L."/>
            <person name="Swayne D.E."/>
        </authorList>
    </citation>
    <scope>NUCLEOTIDE SEQUENCE [LARGE SCALE GENOMIC DNA]</scope>
    <source>
        <strain evidence="4 5">DSM 43828</strain>
    </source>
</reference>
<dbReference type="PANTHER" id="PTHR46825">
    <property type="entry name" value="D-ALANYL-D-ALANINE-CARBOXYPEPTIDASE/ENDOPEPTIDASE AMPH"/>
    <property type="match status" value="1"/>
</dbReference>
<accession>A0A1W2DR27</accession>
<dbReference type="OrthoDB" id="9809635at2"/>
<name>A0A1W2DR27_KIBAR</name>
<dbReference type="GO" id="GO:0016020">
    <property type="term" value="C:membrane"/>
    <property type="evidence" value="ECO:0007669"/>
    <property type="project" value="UniProtKB-SubCell"/>
</dbReference>
<feature type="domain" description="Beta-lactamase-related" evidence="3">
    <location>
        <begin position="4"/>
        <end position="322"/>
    </location>
</feature>
<keyword evidence="2" id="KW-0472">Membrane</keyword>
<dbReference type="AlphaFoldDB" id="A0A1W2DR27"/>
<dbReference type="InterPro" id="IPR050491">
    <property type="entry name" value="AmpC-like"/>
</dbReference>
<protein>
    <submittedName>
        <fullName evidence="4">CubicO group peptidase, beta-lactamase class C family</fullName>
    </submittedName>
</protein>
<dbReference type="InterPro" id="IPR012338">
    <property type="entry name" value="Beta-lactam/transpept-like"/>
</dbReference>
<dbReference type="SUPFAM" id="SSF56601">
    <property type="entry name" value="beta-lactamase/transpeptidase-like"/>
    <property type="match status" value="1"/>
</dbReference>
<sequence>MLAEEIEKLAAETGFSGVVSVDRAGRIEFAKAYGYAHRGHQIPNTVDTRFAIASGTKGFTALTVVSLIVDGVLELATTARSVLGEDLPLIDDAVTVEHLLGHRSGIGDYYQEDPDDDIAAYLLPAAPEKLADTEQYLPVLDGYPQRFAPGTDFAYCNGGYVVLALIAERVSGTPFHTLVRERVCTPAGMTSTEFLRSDEPGPRTALGYVGNRTNIFHLPVRGNGDGGIHSTTADITAFWSALHKGAIVPADWAARMTRPRSDHDEALQYGLGFWLPPGKHTVMLEGYDAGVSFRSTHKPATGLTYTVISNDSEGAWPVTRRLAEILD</sequence>
<proteinExistence type="predicted"/>
<dbReference type="Proteomes" id="UP000192674">
    <property type="component" value="Unassembled WGS sequence"/>
</dbReference>
<keyword evidence="5" id="KW-1185">Reference proteome</keyword>
<dbReference type="Gene3D" id="3.40.710.10">
    <property type="entry name" value="DD-peptidase/beta-lactamase superfamily"/>
    <property type="match status" value="1"/>
</dbReference>
<evidence type="ECO:0000256" key="1">
    <source>
        <dbReference type="ARBA" id="ARBA00004370"/>
    </source>
</evidence>
<dbReference type="PANTHER" id="PTHR46825:SF11">
    <property type="entry name" value="PENICILLIN-BINDING PROTEIN 4"/>
    <property type="match status" value="1"/>
</dbReference>
<organism evidence="4 5">
    <name type="scientific">Kibdelosporangium aridum</name>
    <dbReference type="NCBI Taxonomy" id="2030"/>
    <lineage>
        <taxon>Bacteria</taxon>
        <taxon>Bacillati</taxon>
        <taxon>Actinomycetota</taxon>
        <taxon>Actinomycetes</taxon>
        <taxon>Pseudonocardiales</taxon>
        <taxon>Pseudonocardiaceae</taxon>
        <taxon>Kibdelosporangium</taxon>
    </lineage>
</organism>
<dbReference type="RefSeq" id="WP_084427781.1">
    <property type="nucleotide sequence ID" value="NZ_FWXV01000002.1"/>
</dbReference>
<evidence type="ECO:0000313" key="4">
    <source>
        <dbReference type="EMBL" id="SMC99894.1"/>
    </source>
</evidence>
<dbReference type="InterPro" id="IPR001466">
    <property type="entry name" value="Beta-lactam-related"/>
</dbReference>